<name>A0A410NTM0_BREDI</name>
<keyword evidence="1" id="KW-0472">Membrane</keyword>
<reference evidence="2 4" key="1">
    <citation type="submission" date="2019-01" db="EMBL/GenBank/DDBJ databases">
        <title>Brevundimonas diminuta Genome sequencing and assembly.</title>
        <authorList>
            <person name="Chen H."/>
        </authorList>
    </citation>
    <scope>NUCLEOTIDE SEQUENCE [LARGE SCALE GENOMIC DNA]</scope>
    <source>
        <strain evidence="2">ATCC</strain>
        <strain evidence="4">ATCC(B) 19146</strain>
    </source>
</reference>
<keyword evidence="1" id="KW-0812">Transmembrane</keyword>
<protein>
    <submittedName>
        <fullName evidence="2">Uncharacterized protein</fullName>
    </submittedName>
</protein>
<feature type="transmembrane region" description="Helical" evidence="1">
    <location>
        <begin position="152"/>
        <end position="171"/>
    </location>
</feature>
<gene>
    <name evidence="2" type="ORF">EQG53_02605</name>
    <name evidence="3" type="ORF">I6H83_02350</name>
</gene>
<evidence type="ECO:0000313" key="2">
    <source>
        <dbReference type="EMBL" id="QAT13333.1"/>
    </source>
</evidence>
<accession>A0A410NTM0</accession>
<sequence length="174" mass="18241">MNVPETEAAIAAEVVYEANGVVSDFIVAQAQERLRALQVAAHALDQRVTQVAAFQFAAAAFAAGAAASDALRFFASLSAIAFVVGGVVAFRGIRSDPIHLPGIASAWWKGSLAVDSFKIDTARAWAAGVLQNAIEQVDNENCERARHLNLSLNYAVGGAVLVAIGFALRLFGLS</sequence>
<organism evidence="2 4">
    <name type="scientific">Brevundimonas diminuta</name>
    <name type="common">Pseudomonas diminuta</name>
    <dbReference type="NCBI Taxonomy" id="293"/>
    <lineage>
        <taxon>Bacteria</taxon>
        <taxon>Pseudomonadati</taxon>
        <taxon>Pseudomonadota</taxon>
        <taxon>Alphaproteobacteria</taxon>
        <taxon>Caulobacterales</taxon>
        <taxon>Caulobacteraceae</taxon>
        <taxon>Brevundimonas</taxon>
    </lineage>
</organism>
<evidence type="ECO:0000313" key="4">
    <source>
        <dbReference type="Proteomes" id="UP000287388"/>
    </source>
</evidence>
<evidence type="ECO:0000313" key="3">
    <source>
        <dbReference type="EMBL" id="QQB89305.1"/>
    </source>
</evidence>
<dbReference type="AlphaFoldDB" id="A0A410NTM0"/>
<keyword evidence="1" id="KW-1133">Transmembrane helix</keyword>
<dbReference type="RefSeq" id="WP_128719030.1">
    <property type="nucleotide sequence ID" value="NZ_BJNC01000017.1"/>
</dbReference>
<keyword evidence="5" id="KW-1185">Reference proteome</keyword>
<dbReference type="EMBL" id="CP035093">
    <property type="protein sequence ID" value="QAT13333.1"/>
    <property type="molecule type" value="Genomic_DNA"/>
</dbReference>
<reference evidence="3 5" key="2">
    <citation type="submission" date="2020-12" db="EMBL/GenBank/DDBJ databases">
        <title>FDA dAtabase for Regulatory Grade micrObial Sequences (FDA-ARGOS): Supporting development and validation of Infectious Disease Dx tests.</title>
        <authorList>
            <person name="Kerrigan L."/>
            <person name="Long C."/>
            <person name="Tallon L."/>
            <person name="Sadzewicz L."/>
            <person name="Zhao X."/>
            <person name="Boylan J."/>
            <person name="Ott S."/>
            <person name="Bowen H."/>
            <person name="Vavikolanu K."/>
            <person name="Mehta A."/>
            <person name="Aluvathingal J."/>
            <person name="Nadendla S."/>
            <person name="Yan Y."/>
            <person name="Sichtig H."/>
        </authorList>
    </citation>
    <scope>NUCLEOTIDE SEQUENCE [LARGE SCALE GENOMIC DNA]</scope>
    <source>
        <strain evidence="3 5">FDAARGOS_1026</strain>
    </source>
</reference>
<dbReference type="KEGG" id="bdm:EQG53_02605"/>
<dbReference type="Proteomes" id="UP000596117">
    <property type="component" value="Chromosome"/>
</dbReference>
<dbReference type="EMBL" id="CP066026">
    <property type="protein sequence ID" value="QQB89305.1"/>
    <property type="molecule type" value="Genomic_DNA"/>
</dbReference>
<evidence type="ECO:0000256" key="1">
    <source>
        <dbReference type="SAM" id="Phobius"/>
    </source>
</evidence>
<feature type="transmembrane region" description="Helical" evidence="1">
    <location>
        <begin position="73"/>
        <end position="93"/>
    </location>
</feature>
<evidence type="ECO:0000313" key="5">
    <source>
        <dbReference type="Proteomes" id="UP000596117"/>
    </source>
</evidence>
<proteinExistence type="predicted"/>
<feature type="transmembrane region" description="Helical" evidence="1">
    <location>
        <begin position="48"/>
        <end position="67"/>
    </location>
</feature>
<dbReference type="Proteomes" id="UP000287388">
    <property type="component" value="Chromosome"/>
</dbReference>